<sequence length="171" mass="19266">MNIPNAPLKGVFFMHFILSVWALQHSWLPVSYMYYNLIFMATLLWSLHCKDSEEPVFMALVIDGASVLLDIIVISVYYPLSDGYYRANFHFCAGMCILNLILRVVSIFVLLKIFHERGGRYDDLGIPGIPSGNYNDIDQHNQQSVPKTAVDTGSPTHDYIPANAPPPYQGP</sequence>
<dbReference type="PANTHER" id="PTHR16521">
    <property type="entry name" value="TYPE-1 ANGIOTENSIN II RECEPTOR-ASSOCIATED PROTEIN"/>
    <property type="match status" value="1"/>
</dbReference>
<dbReference type="RefSeq" id="XP_013782930.1">
    <property type="nucleotide sequence ID" value="XM_013927476.2"/>
</dbReference>
<dbReference type="GeneID" id="106467154"/>
<keyword evidence="4 6" id="KW-0472">Membrane</keyword>
<gene>
    <name evidence="9 10" type="primary">LOC106467154</name>
</gene>
<feature type="region of interest" description="Disordered" evidence="5">
    <location>
        <begin position="143"/>
        <end position="171"/>
    </location>
</feature>
<dbReference type="RefSeq" id="XP_013782929.1">
    <property type="nucleotide sequence ID" value="XM_013927475.2"/>
</dbReference>
<organism evidence="8 10">
    <name type="scientific">Limulus polyphemus</name>
    <name type="common">Atlantic horseshoe crab</name>
    <dbReference type="NCBI Taxonomy" id="6850"/>
    <lineage>
        <taxon>Eukaryota</taxon>
        <taxon>Metazoa</taxon>
        <taxon>Ecdysozoa</taxon>
        <taxon>Arthropoda</taxon>
        <taxon>Chelicerata</taxon>
        <taxon>Merostomata</taxon>
        <taxon>Xiphosura</taxon>
        <taxon>Limulidae</taxon>
        <taxon>Limulus</taxon>
    </lineage>
</organism>
<feature type="chain" id="PRO_5045022023" evidence="7">
    <location>
        <begin position="23"/>
        <end position="171"/>
    </location>
</feature>
<evidence type="ECO:0000313" key="10">
    <source>
        <dbReference type="RefSeq" id="XP_013782930.1"/>
    </source>
</evidence>
<keyword evidence="8" id="KW-1185">Reference proteome</keyword>
<evidence type="ECO:0000256" key="1">
    <source>
        <dbReference type="ARBA" id="ARBA00004141"/>
    </source>
</evidence>
<evidence type="ECO:0000256" key="5">
    <source>
        <dbReference type="SAM" id="MobiDB-lite"/>
    </source>
</evidence>
<feature type="transmembrane region" description="Helical" evidence="6">
    <location>
        <begin position="56"/>
        <end position="78"/>
    </location>
</feature>
<dbReference type="SMART" id="SM00805">
    <property type="entry name" value="AGTRAP"/>
    <property type="match status" value="1"/>
</dbReference>
<protein>
    <submittedName>
        <fullName evidence="9 10">Type-1 angiotensin II receptor-associated protein-like isoform X1</fullName>
    </submittedName>
</protein>
<keyword evidence="2 6" id="KW-0812">Transmembrane</keyword>
<evidence type="ECO:0000256" key="6">
    <source>
        <dbReference type="SAM" id="Phobius"/>
    </source>
</evidence>
<proteinExistence type="predicted"/>
<dbReference type="Pfam" id="PF06396">
    <property type="entry name" value="AGTRAP"/>
    <property type="match status" value="1"/>
</dbReference>
<reference evidence="9 10" key="1">
    <citation type="submission" date="2025-05" db="UniProtKB">
        <authorList>
            <consortium name="RefSeq"/>
        </authorList>
    </citation>
    <scope>IDENTIFICATION</scope>
    <source>
        <tissue evidence="9 10">Muscle</tissue>
    </source>
</reference>
<evidence type="ECO:0000313" key="9">
    <source>
        <dbReference type="RefSeq" id="XP_013782929.1"/>
    </source>
</evidence>
<evidence type="ECO:0000256" key="3">
    <source>
        <dbReference type="ARBA" id="ARBA00022989"/>
    </source>
</evidence>
<comment type="subcellular location">
    <subcellularLocation>
        <location evidence="1">Membrane</location>
        <topology evidence="1">Multi-pass membrane protein</topology>
    </subcellularLocation>
</comment>
<keyword evidence="7" id="KW-0732">Signal</keyword>
<dbReference type="PANTHER" id="PTHR16521:SF3">
    <property type="entry name" value="TYPE-1 ANGIOTENSIN II RECEPTOR-ASSOCIATED PROTEIN"/>
    <property type="match status" value="1"/>
</dbReference>
<dbReference type="InterPro" id="IPR009436">
    <property type="entry name" value="AGTRAP"/>
</dbReference>
<feature type="transmembrane region" description="Helical" evidence="6">
    <location>
        <begin position="84"/>
        <end position="111"/>
    </location>
</feature>
<feature type="signal peptide" evidence="7">
    <location>
        <begin position="1"/>
        <end position="22"/>
    </location>
</feature>
<name>A0ABM1BIZ3_LIMPO</name>
<dbReference type="Proteomes" id="UP000694941">
    <property type="component" value="Unplaced"/>
</dbReference>
<evidence type="ECO:0000256" key="4">
    <source>
        <dbReference type="ARBA" id="ARBA00023136"/>
    </source>
</evidence>
<keyword evidence="3 6" id="KW-1133">Transmembrane helix</keyword>
<evidence type="ECO:0000313" key="8">
    <source>
        <dbReference type="Proteomes" id="UP000694941"/>
    </source>
</evidence>
<evidence type="ECO:0000256" key="7">
    <source>
        <dbReference type="SAM" id="SignalP"/>
    </source>
</evidence>
<accession>A0ABM1BIZ3</accession>
<evidence type="ECO:0000256" key="2">
    <source>
        <dbReference type="ARBA" id="ARBA00022692"/>
    </source>
</evidence>
<feature type="compositionally biased region" description="Polar residues" evidence="5">
    <location>
        <begin position="143"/>
        <end position="155"/>
    </location>
</feature>